<keyword evidence="3" id="KW-1000">Mitochondrion outer membrane</keyword>
<evidence type="ECO:0000256" key="1">
    <source>
        <dbReference type="ARBA" id="ARBA00004450"/>
    </source>
</evidence>
<evidence type="ECO:0000256" key="6">
    <source>
        <dbReference type="ARBA" id="ARBA00023136"/>
    </source>
</evidence>
<proteinExistence type="inferred from homology"/>
<dbReference type="Gene3D" id="3.40.50.720">
    <property type="entry name" value="NAD(P)-binding Rossmann-like Domain"/>
    <property type="match status" value="1"/>
</dbReference>
<keyword evidence="9" id="KW-1185">Reference proteome</keyword>
<dbReference type="FunFam" id="3.40.50.720:FF:000366">
    <property type="entry name" value="Protein FMP52, mitochondrial"/>
    <property type="match status" value="1"/>
</dbReference>
<sequence>MTSTAAVIGSTGLVGSHILSTLLGLDTFKSIYTVSRRHPKAESPKLVAAVEADTTKWASNLSSITPPPSVVFSALGTTRAQAGGIANQWKIDHDLNVELAKAAHSAGVKTFVFVSSAGTRGFLSSSVPYSKMKVGVEDSIKSLDFDQAIILRPGLILGKREVEPTGGPLLNTVVRGLGKIAQGAQDFLGQEAEVIGRAAVRASVLASEGKAPSKYWVLEASDIVKLGRDEWKA</sequence>
<dbReference type="PANTHER" id="PTHR14097:SF7">
    <property type="entry name" value="OXIDOREDUCTASE HTATIP2"/>
    <property type="match status" value="1"/>
</dbReference>
<gene>
    <name evidence="8" type="ORF">Daesc_002230</name>
</gene>
<dbReference type="PANTHER" id="PTHR14097">
    <property type="entry name" value="OXIDOREDUCTASE HTATIP2"/>
    <property type="match status" value="1"/>
</dbReference>
<comment type="caution">
    <text evidence="8">The sequence shown here is derived from an EMBL/GenBank/DDBJ whole genome shotgun (WGS) entry which is preliminary data.</text>
</comment>
<evidence type="ECO:0000256" key="4">
    <source>
        <dbReference type="ARBA" id="ARBA00022946"/>
    </source>
</evidence>
<keyword evidence="5" id="KW-0496">Mitochondrion</keyword>
<reference evidence="8 9" key="1">
    <citation type="journal article" date="2024" name="Front Chem Biol">
        <title>Unveiling the potential of Daldinia eschscholtzii MFLUCC 19-0629 through bioactivity and bioinformatics studies for enhanced sustainable agriculture production.</title>
        <authorList>
            <person name="Brooks S."/>
            <person name="Weaver J.A."/>
            <person name="Klomchit A."/>
            <person name="Alharthi S.A."/>
            <person name="Onlamun T."/>
            <person name="Nurani R."/>
            <person name="Vong T.K."/>
            <person name="Alberti F."/>
            <person name="Greco C."/>
        </authorList>
    </citation>
    <scope>NUCLEOTIDE SEQUENCE [LARGE SCALE GENOMIC DNA]</scope>
    <source>
        <strain evidence="8">MFLUCC 19-0629</strain>
    </source>
</reference>
<comment type="subcellular location">
    <subcellularLocation>
        <location evidence="1">Mitochondrion outer membrane</location>
        <topology evidence="1">Peripheral membrane protein</topology>
    </subcellularLocation>
</comment>
<protein>
    <recommendedName>
        <fullName evidence="7">NAD-dependent epimerase/dehydratase domain-containing protein</fullName>
    </recommendedName>
</protein>
<evidence type="ECO:0000256" key="3">
    <source>
        <dbReference type="ARBA" id="ARBA00022787"/>
    </source>
</evidence>
<dbReference type="GO" id="GO:0051170">
    <property type="term" value="P:import into nucleus"/>
    <property type="evidence" value="ECO:0007669"/>
    <property type="project" value="TreeGrafter"/>
</dbReference>
<evidence type="ECO:0000313" key="8">
    <source>
        <dbReference type="EMBL" id="KAK6956948.1"/>
    </source>
</evidence>
<organism evidence="8 9">
    <name type="scientific">Daldinia eschscholtzii</name>
    <dbReference type="NCBI Taxonomy" id="292717"/>
    <lineage>
        <taxon>Eukaryota</taxon>
        <taxon>Fungi</taxon>
        <taxon>Dikarya</taxon>
        <taxon>Ascomycota</taxon>
        <taxon>Pezizomycotina</taxon>
        <taxon>Sordariomycetes</taxon>
        <taxon>Xylariomycetidae</taxon>
        <taxon>Xylariales</taxon>
        <taxon>Hypoxylaceae</taxon>
        <taxon>Daldinia</taxon>
    </lineage>
</organism>
<evidence type="ECO:0000256" key="5">
    <source>
        <dbReference type="ARBA" id="ARBA00023128"/>
    </source>
</evidence>
<dbReference type="GO" id="GO:0005741">
    <property type="term" value="C:mitochondrial outer membrane"/>
    <property type="evidence" value="ECO:0007669"/>
    <property type="project" value="UniProtKB-SubCell"/>
</dbReference>
<dbReference type="InterPro" id="IPR001509">
    <property type="entry name" value="Epimerase_deHydtase"/>
</dbReference>
<name>A0AAX6MWC6_9PEZI</name>
<evidence type="ECO:0000313" key="9">
    <source>
        <dbReference type="Proteomes" id="UP001369815"/>
    </source>
</evidence>
<dbReference type="InterPro" id="IPR036291">
    <property type="entry name" value="NAD(P)-bd_dom_sf"/>
</dbReference>
<keyword evidence="6" id="KW-0472">Membrane</keyword>
<feature type="domain" description="NAD-dependent epimerase/dehydratase" evidence="7">
    <location>
        <begin position="6"/>
        <end position="168"/>
    </location>
</feature>
<dbReference type="Proteomes" id="UP001369815">
    <property type="component" value="Unassembled WGS sequence"/>
</dbReference>
<dbReference type="SUPFAM" id="SSF51735">
    <property type="entry name" value="NAD(P)-binding Rossmann-fold domains"/>
    <property type="match status" value="1"/>
</dbReference>
<dbReference type="Pfam" id="PF01370">
    <property type="entry name" value="Epimerase"/>
    <property type="match status" value="1"/>
</dbReference>
<evidence type="ECO:0000256" key="2">
    <source>
        <dbReference type="ARBA" id="ARBA00006617"/>
    </source>
</evidence>
<evidence type="ECO:0000259" key="7">
    <source>
        <dbReference type="Pfam" id="PF01370"/>
    </source>
</evidence>
<comment type="similarity">
    <text evidence="2">Belongs to the FMP52 family.</text>
</comment>
<keyword evidence="4" id="KW-0809">Transit peptide</keyword>
<dbReference type="EMBL" id="JBANMG010000002">
    <property type="protein sequence ID" value="KAK6956948.1"/>
    <property type="molecule type" value="Genomic_DNA"/>
</dbReference>
<accession>A0AAX6MWC6</accession>
<dbReference type="AlphaFoldDB" id="A0AAX6MWC6"/>